<keyword evidence="1" id="KW-0808">Transferase</keyword>
<evidence type="ECO:0000256" key="2">
    <source>
        <dbReference type="ARBA" id="ARBA00023315"/>
    </source>
</evidence>
<dbReference type="InterPro" id="IPR051504">
    <property type="entry name" value="Plant_metabolite_acyltrans"/>
</dbReference>
<dbReference type="Pfam" id="PF02458">
    <property type="entry name" value="Transferase"/>
    <property type="match status" value="1"/>
</dbReference>
<dbReference type="GO" id="GO:0016747">
    <property type="term" value="F:acyltransferase activity, transferring groups other than amino-acyl groups"/>
    <property type="evidence" value="ECO:0007669"/>
    <property type="project" value="UniProtKB-ARBA"/>
</dbReference>
<dbReference type="PANTHER" id="PTHR31625">
    <property type="match status" value="1"/>
</dbReference>
<reference evidence="3 4" key="1">
    <citation type="submission" date="2017-09" db="EMBL/GenBank/DDBJ databases">
        <title>WGS assembly of Aquilegia coerulea Goldsmith.</title>
        <authorList>
            <person name="Hodges S."/>
            <person name="Kramer E."/>
            <person name="Nordborg M."/>
            <person name="Tomkins J."/>
            <person name="Borevitz J."/>
            <person name="Derieg N."/>
            <person name="Yan J."/>
            <person name="Mihaltcheva S."/>
            <person name="Hayes R.D."/>
            <person name="Rokhsar D."/>
        </authorList>
    </citation>
    <scope>NUCLEOTIDE SEQUENCE [LARGE SCALE GENOMIC DNA]</scope>
    <source>
        <strain evidence="4">cv. Goldsmith</strain>
    </source>
</reference>
<proteinExistence type="predicted"/>
<dbReference type="AlphaFoldDB" id="A0A2G5EM89"/>
<sequence>MGLPDTVQVLEQCRIAPPTGSSISTTSLLLTFLDLPMLVLPPIERIFFYEFNHSKSHFMNTILPNIKHSLSLALQHYYPLAGSLTWSQEANTPKILYTIGDTVSLTVAECDHDFYHLAGYHARDDNDFHPLVPMFGRVNSSDKLFPVMALQVTLFPNKGICIGIKLNHAVADGRTSNQFMKLWASFCKLEGNHSLVATDSSLPLYDRSIVKDPKELEKKILKNMANANITRDTFKFLAMPSSVSARADPPVRATFVIGQSDVKKLKQWVLTRLNNKKEIPPQLHLSTFVLGCAYVWVCLIKTRWGADDVALSVDQEERFAFVFDCRSQLNPPVPTTYFGNCLGFSMVICNRKELLQEDGIAIAAELLGKKIQSIRNDPEEIWKPLASFYCGSVDREHMLGVAGSPKLNVYETDFGWGKPKKVEITSTGSSAVSLSEHPIEERALEIGLVLSKKEMDAFASLFENNLKTLPA</sequence>
<keyword evidence="4" id="KW-1185">Reference proteome</keyword>
<evidence type="ECO:0000313" key="4">
    <source>
        <dbReference type="Proteomes" id="UP000230069"/>
    </source>
</evidence>
<dbReference type="InterPro" id="IPR023213">
    <property type="entry name" value="CAT-like_dom_sf"/>
</dbReference>
<organism evidence="3 4">
    <name type="scientific">Aquilegia coerulea</name>
    <name type="common">Rocky mountain columbine</name>
    <dbReference type="NCBI Taxonomy" id="218851"/>
    <lineage>
        <taxon>Eukaryota</taxon>
        <taxon>Viridiplantae</taxon>
        <taxon>Streptophyta</taxon>
        <taxon>Embryophyta</taxon>
        <taxon>Tracheophyta</taxon>
        <taxon>Spermatophyta</taxon>
        <taxon>Magnoliopsida</taxon>
        <taxon>Ranunculales</taxon>
        <taxon>Ranunculaceae</taxon>
        <taxon>Thalictroideae</taxon>
        <taxon>Aquilegia</taxon>
    </lineage>
</organism>
<accession>A0A2G5EM89</accession>
<dbReference type="InParanoid" id="A0A2G5EM89"/>
<evidence type="ECO:0000256" key="1">
    <source>
        <dbReference type="ARBA" id="ARBA00022679"/>
    </source>
</evidence>
<dbReference type="FunCoup" id="A0A2G5EM89">
    <property type="interactions" value="291"/>
</dbReference>
<keyword evidence="2" id="KW-0012">Acyltransferase</keyword>
<evidence type="ECO:0000313" key="3">
    <source>
        <dbReference type="EMBL" id="PIA56864.1"/>
    </source>
</evidence>
<dbReference type="Gene3D" id="3.30.559.10">
    <property type="entry name" value="Chloramphenicol acetyltransferase-like domain"/>
    <property type="match status" value="2"/>
</dbReference>
<dbReference type="OrthoDB" id="1862401at2759"/>
<dbReference type="STRING" id="218851.A0A2G5EM89"/>
<gene>
    <name evidence="3" type="ORF">AQUCO_00700905v1</name>
</gene>
<dbReference type="Proteomes" id="UP000230069">
    <property type="component" value="Unassembled WGS sequence"/>
</dbReference>
<dbReference type="EMBL" id="KZ305024">
    <property type="protein sequence ID" value="PIA56864.1"/>
    <property type="molecule type" value="Genomic_DNA"/>
</dbReference>
<protein>
    <submittedName>
        <fullName evidence="3">Uncharacterized protein</fullName>
    </submittedName>
</protein>
<name>A0A2G5EM89_AQUCA</name>